<proteinExistence type="predicted"/>
<dbReference type="RefSeq" id="WP_345315371.1">
    <property type="nucleotide sequence ID" value="NZ_BAABLF010000004.1"/>
</dbReference>
<feature type="domain" description="Serine aminopeptidase S33" evidence="1">
    <location>
        <begin position="38"/>
        <end position="285"/>
    </location>
</feature>
<keyword evidence="2" id="KW-0378">Hydrolase</keyword>
<dbReference type="GO" id="GO:0016787">
    <property type="term" value="F:hydrolase activity"/>
    <property type="evidence" value="ECO:0007669"/>
    <property type="project" value="UniProtKB-KW"/>
</dbReference>
<dbReference type="InterPro" id="IPR029058">
    <property type="entry name" value="AB_hydrolase_fold"/>
</dbReference>
<protein>
    <submittedName>
        <fullName evidence="2">Alpha/beta fold hydrolase</fullName>
    </submittedName>
</protein>
<gene>
    <name evidence="2" type="ORF">GCM10025772_04080</name>
</gene>
<name>A0ABP9RW55_9GAMM</name>
<accession>A0ABP9RW55</accession>
<organism evidence="2 3">
    <name type="scientific">Ferrimonas gelatinilytica</name>
    <dbReference type="NCBI Taxonomy" id="1255257"/>
    <lineage>
        <taxon>Bacteria</taxon>
        <taxon>Pseudomonadati</taxon>
        <taxon>Pseudomonadota</taxon>
        <taxon>Gammaproteobacteria</taxon>
        <taxon>Alteromonadales</taxon>
        <taxon>Ferrimonadaceae</taxon>
        <taxon>Ferrimonas</taxon>
    </lineage>
</organism>
<dbReference type="Proteomes" id="UP001501600">
    <property type="component" value="Unassembled WGS sequence"/>
</dbReference>
<dbReference type="PANTHER" id="PTHR11614">
    <property type="entry name" value="PHOSPHOLIPASE-RELATED"/>
    <property type="match status" value="1"/>
</dbReference>
<keyword evidence="3" id="KW-1185">Reference proteome</keyword>
<dbReference type="SUPFAM" id="SSF53474">
    <property type="entry name" value="alpha/beta-Hydrolases"/>
    <property type="match status" value="1"/>
</dbReference>
<evidence type="ECO:0000259" key="1">
    <source>
        <dbReference type="Pfam" id="PF12146"/>
    </source>
</evidence>
<comment type="caution">
    <text evidence="2">The sequence shown here is derived from an EMBL/GenBank/DDBJ whole genome shotgun (WGS) entry which is preliminary data.</text>
</comment>
<dbReference type="InterPro" id="IPR022742">
    <property type="entry name" value="Hydrolase_4"/>
</dbReference>
<dbReference type="InterPro" id="IPR051044">
    <property type="entry name" value="MAG_DAG_Lipase"/>
</dbReference>
<dbReference type="EMBL" id="BAABLF010000004">
    <property type="protein sequence ID" value="GAA5187106.1"/>
    <property type="molecule type" value="Genomic_DNA"/>
</dbReference>
<sequence length="301" mass="34945">MTLDQLMAGCPLWRQTEQGRLIGVDGIPLSFGILRHPDARGAVVISNGRVESYLKYWPWVQWLHRQGFSVYLWDHRGQGLSGRMLSNPHIGHVERFDDYIEDMARFYQQKVLPDGHRHHYLLGHSMGGAIGALYLERHPDHFERALFTAPMFGIRLPVPRALIKPVSAVLTALKPHHYVPGGHDYDPVPFEANELTTDRREYEQFRQLYRDWPPLQLGDPSNQWLQQALRATERLGRAEIVTPLKILQAQQDTIVSNVAHHAFCQRQSQHQLHTLDGRHELLIEAQAVRKQVQRHLLEWFR</sequence>
<evidence type="ECO:0000313" key="3">
    <source>
        <dbReference type="Proteomes" id="UP001501600"/>
    </source>
</evidence>
<dbReference type="Pfam" id="PF12146">
    <property type="entry name" value="Hydrolase_4"/>
    <property type="match status" value="1"/>
</dbReference>
<dbReference type="Gene3D" id="3.40.50.1820">
    <property type="entry name" value="alpha/beta hydrolase"/>
    <property type="match status" value="1"/>
</dbReference>
<reference evidence="3" key="1">
    <citation type="journal article" date="2019" name="Int. J. Syst. Evol. Microbiol.">
        <title>The Global Catalogue of Microorganisms (GCM) 10K type strain sequencing project: providing services to taxonomists for standard genome sequencing and annotation.</title>
        <authorList>
            <consortium name="The Broad Institute Genomics Platform"/>
            <consortium name="The Broad Institute Genome Sequencing Center for Infectious Disease"/>
            <person name="Wu L."/>
            <person name="Ma J."/>
        </authorList>
    </citation>
    <scope>NUCLEOTIDE SEQUENCE [LARGE SCALE GENOMIC DNA]</scope>
    <source>
        <strain evidence="3">JCM 18720</strain>
    </source>
</reference>
<evidence type="ECO:0000313" key="2">
    <source>
        <dbReference type="EMBL" id="GAA5187106.1"/>
    </source>
</evidence>